<gene>
    <name evidence="1" type="ORF">DM860_004864</name>
</gene>
<accession>A0A328DLN4</accession>
<comment type="caution">
    <text evidence="1">The sequence shown here is derived from an EMBL/GenBank/DDBJ whole genome shotgun (WGS) entry which is preliminary data.</text>
</comment>
<name>A0A328DLN4_9ASTE</name>
<protein>
    <submittedName>
        <fullName evidence="1">Uncharacterized protein</fullName>
    </submittedName>
</protein>
<evidence type="ECO:0000313" key="2">
    <source>
        <dbReference type="Proteomes" id="UP000249390"/>
    </source>
</evidence>
<dbReference type="Proteomes" id="UP000249390">
    <property type="component" value="Unassembled WGS sequence"/>
</dbReference>
<keyword evidence="2" id="KW-1185">Reference proteome</keyword>
<organism evidence="1 2">
    <name type="scientific">Cuscuta australis</name>
    <dbReference type="NCBI Taxonomy" id="267555"/>
    <lineage>
        <taxon>Eukaryota</taxon>
        <taxon>Viridiplantae</taxon>
        <taxon>Streptophyta</taxon>
        <taxon>Embryophyta</taxon>
        <taxon>Tracheophyta</taxon>
        <taxon>Spermatophyta</taxon>
        <taxon>Magnoliopsida</taxon>
        <taxon>eudicotyledons</taxon>
        <taxon>Gunneridae</taxon>
        <taxon>Pentapetalae</taxon>
        <taxon>asterids</taxon>
        <taxon>lamiids</taxon>
        <taxon>Solanales</taxon>
        <taxon>Convolvulaceae</taxon>
        <taxon>Cuscuteae</taxon>
        <taxon>Cuscuta</taxon>
        <taxon>Cuscuta subgen. Grammica</taxon>
        <taxon>Cuscuta sect. Cleistogrammica</taxon>
    </lineage>
</organism>
<dbReference type="AlphaFoldDB" id="A0A328DLN4"/>
<evidence type="ECO:0000313" key="1">
    <source>
        <dbReference type="EMBL" id="RAL46585.1"/>
    </source>
</evidence>
<reference evidence="1 2" key="1">
    <citation type="submission" date="2018-06" db="EMBL/GenBank/DDBJ databases">
        <title>The Genome of Cuscuta australis (Dodder) Provides Insight into the Evolution of Plant Parasitism.</title>
        <authorList>
            <person name="Liu H."/>
        </authorList>
    </citation>
    <scope>NUCLEOTIDE SEQUENCE [LARGE SCALE GENOMIC DNA]</scope>
    <source>
        <strain evidence="2">cv. Yunnan</strain>
        <tissue evidence="1">Vines</tissue>
    </source>
</reference>
<dbReference type="EMBL" id="NQVE01000122">
    <property type="protein sequence ID" value="RAL46585.1"/>
    <property type="molecule type" value="Genomic_DNA"/>
</dbReference>
<proteinExistence type="predicted"/>
<sequence>MLESGGSLVSAALLDFVDSGQDLILAADGNVFGLIRNIAAECGVDFDEAQLNSSCTSRVHRSGVLKAGTSTKFAEVDKDLVANKVTYPKLNGIEESKEFAAELNKEAQS</sequence>